<evidence type="ECO:0000313" key="12">
    <source>
        <dbReference type="Proteomes" id="UP001179952"/>
    </source>
</evidence>
<dbReference type="GO" id="GO:0042545">
    <property type="term" value="P:cell wall modification"/>
    <property type="evidence" value="ECO:0007669"/>
    <property type="project" value="InterPro"/>
</dbReference>
<keyword evidence="5" id="KW-0063">Aspartyl esterase</keyword>
<dbReference type="InterPro" id="IPR000070">
    <property type="entry name" value="Pectinesterase_cat"/>
</dbReference>
<comment type="caution">
    <text evidence="11">The sequence shown here is derived from an EMBL/GenBank/DDBJ whole genome shotgun (WGS) entry which is preliminary data.</text>
</comment>
<evidence type="ECO:0000256" key="5">
    <source>
        <dbReference type="ARBA" id="ARBA00023085"/>
    </source>
</evidence>
<dbReference type="FunFam" id="2.160.20.10:FF:000013">
    <property type="entry name" value="Pectinesterase"/>
    <property type="match status" value="1"/>
</dbReference>
<proteinExistence type="inferred from homology"/>
<comment type="pathway">
    <text evidence="1">Glycan metabolism; pectin degradation; 2-dehydro-3-deoxy-D-gluconate from pectin: step 1/5.</text>
</comment>
<reference evidence="11" key="2">
    <citation type="submission" date="2023-06" db="EMBL/GenBank/DDBJ databases">
        <authorList>
            <person name="Ma L."/>
            <person name="Liu K.-W."/>
            <person name="Li Z."/>
            <person name="Hsiao Y.-Y."/>
            <person name="Qi Y."/>
            <person name="Fu T."/>
            <person name="Tang G."/>
            <person name="Zhang D."/>
            <person name="Sun W.-H."/>
            <person name="Liu D.-K."/>
            <person name="Li Y."/>
            <person name="Chen G.-Z."/>
            <person name="Liu X.-D."/>
            <person name="Liao X.-Y."/>
            <person name="Jiang Y.-T."/>
            <person name="Yu X."/>
            <person name="Hao Y."/>
            <person name="Huang J."/>
            <person name="Zhao X.-W."/>
            <person name="Ke S."/>
            <person name="Chen Y.-Y."/>
            <person name="Wu W.-L."/>
            <person name="Hsu J.-L."/>
            <person name="Lin Y.-F."/>
            <person name="Huang M.-D."/>
            <person name="Li C.-Y."/>
            <person name="Huang L."/>
            <person name="Wang Z.-W."/>
            <person name="Zhao X."/>
            <person name="Zhong W.-Y."/>
            <person name="Peng D.-H."/>
            <person name="Ahmad S."/>
            <person name="Lan S."/>
            <person name="Zhang J.-S."/>
            <person name="Tsai W.-C."/>
            <person name="Van De Peer Y."/>
            <person name="Liu Z.-J."/>
        </authorList>
    </citation>
    <scope>NUCLEOTIDE SEQUENCE</scope>
    <source>
        <strain evidence="11">SCP</strain>
        <tissue evidence="11">Leaves</tissue>
    </source>
</reference>
<evidence type="ECO:0000259" key="10">
    <source>
        <dbReference type="Pfam" id="PF01095"/>
    </source>
</evidence>
<protein>
    <recommendedName>
        <fullName evidence="3">pectinesterase</fullName>
        <ecNumber evidence="3">3.1.1.11</ecNumber>
    </recommendedName>
</protein>
<comment type="function">
    <text evidence="8">Acts in the modification of cell walls via demethylesterification of cell wall pectin.</text>
</comment>
<dbReference type="SUPFAM" id="SSF51126">
    <property type="entry name" value="Pectin lyase-like"/>
    <property type="match status" value="1"/>
</dbReference>
<name>A0AAV9BRL5_ACOGR</name>
<dbReference type="GO" id="GO:0030599">
    <property type="term" value="F:pectinesterase activity"/>
    <property type="evidence" value="ECO:0007669"/>
    <property type="project" value="UniProtKB-EC"/>
</dbReference>
<evidence type="ECO:0000313" key="11">
    <source>
        <dbReference type="EMBL" id="KAK1279046.1"/>
    </source>
</evidence>
<sequence>MLFLPLQPLLVLLSFISLGVSIAADTNKAIIAVTYVVDPSGAGQYKTIQEAINAVPANNNKWYQISVKSGVYREKVTIPQNKPYIYLVGEGNQSTRIEWDDHANKTHPVTPESATFKVLADNFVAKYITFKNTYNLGGTPELVTQAVALLVEGDKAAFYNCGFESLQDTLCDGDGQHYFRDCFISGGVDFIFGRAKSVYENCQINVIQGNWVGPGWVTAQGRLNPTDDNGFVFKSCTITADNGTTYLGRAWGPYSRVVFYKSQFFAPIVPQGWDAWDKQSTQGGIVYAEEECSGPGSNKAGRVPWERNLTSAELSPYIDDFNNGRSWIPQQPS</sequence>
<dbReference type="Proteomes" id="UP001179952">
    <property type="component" value="Unassembled WGS sequence"/>
</dbReference>
<dbReference type="InterPro" id="IPR012334">
    <property type="entry name" value="Pectin_lyas_fold"/>
</dbReference>
<evidence type="ECO:0000256" key="2">
    <source>
        <dbReference type="ARBA" id="ARBA00008891"/>
    </source>
</evidence>
<dbReference type="AlphaFoldDB" id="A0AAV9BRL5"/>
<feature type="domain" description="Pectinesterase catalytic" evidence="10">
    <location>
        <begin position="36"/>
        <end position="307"/>
    </location>
</feature>
<gene>
    <name evidence="11" type="ORF">QJS04_geneDACA015903</name>
</gene>
<evidence type="ECO:0000256" key="1">
    <source>
        <dbReference type="ARBA" id="ARBA00005184"/>
    </source>
</evidence>
<evidence type="ECO:0000256" key="9">
    <source>
        <dbReference type="SAM" id="SignalP"/>
    </source>
</evidence>
<evidence type="ECO:0000256" key="8">
    <source>
        <dbReference type="ARBA" id="ARBA00057335"/>
    </source>
</evidence>
<feature type="chain" id="PRO_5043855045" description="pectinesterase" evidence="9">
    <location>
        <begin position="24"/>
        <end position="333"/>
    </location>
</feature>
<dbReference type="InterPro" id="IPR011050">
    <property type="entry name" value="Pectin_lyase_fold/virulence"/>
</dbReference>
<dbReference type="PANTHER" id="PTHR31321:SF134">
    <property type="entry name" value="PECTINESTERASE"/>
    <property type="match status" value="1"/>
</dbReference>
<dbReference type="EC" id="3.1.1.11" evidence="3"/>
<evidence type="ECO:0000256" key="6">
    <source>
        <dbReference type="ARBA" id="ARBA00023180"/>
    </source>
</evidence>
<dbReference type="Pfam" id="PF01095">
    <property type="entry name" value="Pectinesterase"/>
    <property type="match status" value="1"/>
</dbReference>
<dbReference type="PANTHER" id="PTHR31321">
    <property type="entry name" value="ACYL-COA THIOESTER HYDROLASE YBHC-RELATED"/>
    <property type="match status" value="1"/>
</dbReference>
<feature type="signal peptide" evidence="9">
    <location>
        <begin position="1"/>
        <end position="23"/>
    </location>
</feature>
<dbReference type="EMBL" id="JAUJYN010000002">
    <property type="protein sequence ID" value="KAK1279046.1"/>
    <property type="molecule type" value="Genomic_DNA"/>
</dbReference>
<reference evidence="11" key="1">
    <citation type="journal article" date="2023" name="Nat. Commun.">
        <title>Diploid and tetraploid genomes of Acorus and the evolution of monocots.</title>
        <authorList>
            <person name="Ma L."/>
            <person name="Liu K.W."/>
            <person name="Li Z."/>
            <person name="Hsiao Y.Y."/>
            <person name="Qi Y."/>
            <person name="Fu T."/>
            <person name="Tang G.D."/>
            <person name="Zhang D."/>
            <person name="Sun W.H."/>
            <person name="Liu D.K."/>
            <person name="Li Y."/>
            <person name="Chen G.Z."/>
            <person name="Liu X.D."/>
            <person name="Liao X.Y."/>
            <person name="Jiang Y.T."/>
            <person name="Yu X."/>
            <person name="Hao Y."/>
            <person name="Huang J."/>
            <person name="Zhao X.W."/>
            <person name="Ke S."/>
            <person name="Chen Y.Y."/>
            <person name="Wu W.L."/>
            <person name="Hsu J.L."/>
            <person name="Lin Y.F."/>
            <person name="Huang M.D."/>
            <person name="Li C.Y."/>
            <person name="Huang L."/>
            <person name="Wang Z.W."/>
            <person name="Zhao X."/>
            <person name="Zhong W.Y."/>
            <person name="Peng D.H."/>
            <person name="Ahmad S."/>
            <person name="Lan S."/>
            <person name="Zhang J.S."/>
            <person name="Tsai W.C."/>
            <person name="Van de Peer Y."/>
            <person name="Liu Z.J."/>
        </authorList>
    </citation>
    <scope>NUCLEOTIDE SEQUENCE</scope>
    <source>
        <strain evidence="11">SCP</strain>
    </source>
</reference>
<dbReference type="Gene3D" id="2.160.20.10">
    <property type="entry name" value="Single-stranded right-handed beta-helix, Pectin lyase-like"/>
    <property type="match status" value="1"/>
</dbReference>
<keyword evidence="4" id="KW-0378">Hydrolase</keyword>
<evidence type="ECO:0000256" key="7">
    <source>
        <dbReference type="ARBA" id="ARBA00047928"/>
    </source>
</evidence>
<comment type="catalytic activity">
    <reaction evidence="7">
        <text>[(1-&gt;4)-alpha-D-galacturonosyl methyl ester](n) + n H2O = [(1-&gt;4)-alpha-D-galacturonosyl](n) + n methanol + n H(+)</text>
        <dbReference type="Rhea" id="RHEA:22380"/>
        <dbReference type="Rhea" id="RHEA-COMP:14570"/>
        <dbReference type="Rhea" id="RHEA-COMP:14573"/>
        <dbReference type="ChEBI" id="CHEBI:15377"/>
        <dbReference type="ChEBI" id="CHEBI:15378"/>
        <dbReference type="ChEBI" id="CHEBI:17790"/>
        <dbReference type="ChEBI" id="CHEBI:140522"/>
        <dbReference type="ChEBI" id="CHEBI:140523"/>
        <dbReference type="EC" id="3.1.1.11"/>
    </reaction>
</comment>
<keyword evidence="9" id="KW-0732">Signal</keyword>
<organism evidence="11 12">
    <name type="scientific">Acorus gramineus</name>
    <name type="common">Dwarf sweet flag</name>
    <dbReference type="NCBI Taxonomy" id="55184"/>
    <lineage>
        <taxon>Eukaryota</taxon>
        <taxon>Viridiplantae</taxon>
        <taxon>Streptophyta</taxon>
        <taxon>Embryophyta</taxon>
        <taxon>Tracheophyta</taxon>
        <taxon>Spermatophyta</taxon>
        <taxon>Magnoliopsida</taxon>
        <taxon>Liliopsida</taxon>
        <taxon>Acoraceae</taxon>
        <taxon>Acorus</taxon>
    </lineage>
</organism>
<keyword evidence="6" id="KW-0325">Glycoprotein</keyword>
<dbReference type="GO" id="GO:0045490">
    <property type="term" value="P:pectin catabolic process"/>
    <property type="evidence" value="ECO:0007669"/>
    <property type="project" value="TreeGrafter"/>
</dbReference>
<keyword evidence="12" id="KW-1185">Reference proteome</keyword>
<accession>A0AAV9BRL5</accession>
<evidence type="ECO:0000256" key="3">
    <source>
        <dbReference type="ARBA" id="ARBA00013229"/>
    </source>
</evidence>
<evidence type="ECO:0000256" key="4">
    <source>
        <dbReference type="ARBA" id="ARBA00022801"/>
    </source>
</evidence>
<comment type="similarity">
    <text evidence="2">Belongs to the pectinesterase family.</text>
</comment>